<dbReference type="STRING" id="337451.A0A3S3NIH6"/>
<dbReference type="AlphaFoldDB" id="A0A3S3NIH6"/>
<dbReference type="SUPFAM" id="SSF48403">
    <property type="entry name" value="Ankyrin repeat"/>
    <property type="match status" value="1"/>
</dbReference>
<dbReference type="InterPro" id="IPR036770">
    <property type="entry name" value="Ankyrin_rpt-contain_sf"/>
</dbReference>
<keyword evidence="3" id="KW-1185">Reference proteome</keyword>
<feature type="repeat" description="ANK" evidence="1">
    <location>
        <begin position="98"/>
        <end position="118"/>
    </location>
</feature>
<sequence length="236" mass="25954">MDDPVERMKLVLNESMDDREFPMIGVDNMDPKLYNAARSGNVEHLTSIVDANPGTNLNRCLTPQRNTVLHIAVKFEQQKIVQRMIQQWPSLISQPNSKGDTPLHMAARAGNHDLTKLLTPASNLTEGNSAIEEGNPVRQAGGVALRMSNSEGSNPIHEALKKSHKEVALHLLAFEERHGLARDVNMAGESLLYLAAEAGLDEVVNRIIDIGDYSTRGPDGQNPLHIAVIKSRFWAG</sequence>
<comment type="caution">
    <text evidence="2">The sequence shown here is derived from an EMBL/GenBank/DDBJ whole genome shotgun (WGS) entry which is preliminary data.</text>
</comment>
<gene>
    <name evidence="2" type="ORF">CKAN_01724100</name>
</gene>
<dbReference type="EMBL" id="QPKB01000007">
    <property type="protein sequence ID" value="RWR88246.1"/>
    <property type="molecule type" value="Genomic_DNA"/>
</dbReference>
<dbReference type="Proteomes" id="UP000283530">
    <property type="component" value="Unassembled WGS sequence"/>
</dbReference>
<dbReference type="Pfam" id="PF12796">
    <property type="entry name" value="Ank_2"/>
    <property type="match status" value="1"/>
</dbReference>
<dbReference type="PROSITE" id="PS50088">
    <property type="entry name" value="ANK_REPEAT"/>
    <property type="match status" value="1"/>
</dbReference>
<dbReference type="PROSITE" id="PS50297">
    <property type="entry name" value="ANK_REP_REGION"/>
    <property type="match status" value="1"/>
</dbReference>
<dbReference type="Gene3D" id="1.25.40.20">
    <property type="entry name" value="Ankyrin repeat-containing domain"/>
    <property type="match status" value="2"/>
</dbReference>
<dbReference type="InterPro" id="IPR002110">
    <property type="entry name" value="Ankyrin_rpt"/>
</dbReference>
<proteinExistence type="predicted"/>
<organism evidence="2 3">
    <name type="scientific">Cinnamomum micranthum f. kanehirae</name>
    <dbReference type="NCBI Taxonomy" id="337451"/>
    <lineage>
        <taxon>Eukaryota</taxon>
        <taxon>Viridiplantae</taxon>
        <taxon>Streptophyta</taxon>
        <taxon>Embryophyta</taxon>
        <taxon>Tracheophyta</taxon>
        <taxon>Spermatophyta</taxon>
        <taxon>Magnoliopsida</taxon>
        <taxon>Magnoliidae</taxon>
        <taxon>Laurales</taxon>
        <taxon>Lauraceae</taxon>
        <taxon>Cinnamomum</taxon>
    </lineage>
</organism>
<dbReference type="PANTHER" id="PTHR24121">
    <property type="entry name" value="NO MECHANORECEPTOR POTENTIAL C, ISOFORM D-RELATED"/>
    <property type="match status" value="1"/>
</dbReference>
<evidence type="ECO:0000256" key="1">
    <source>
        <dbReference type="PROSITE-ProRule" id="PRU00023"/>
    </source>
</evidence>
<dbReference type="PANTHER" id="PTHR24121:SF22">
    <property type="entry name" value="PROTEIN ACCELERATED CELL DEATH 6-LIKE"/>
    <property type="match status" value="1"/>
</dbReference>
<evidence type="ECO:0000313" key="3">
    <source>
        <dbReference type="Proteomes" id="UP000283530"/>
    </source>
</evidence>
<protein>
    <submittedName>
        <fullName evidence="2">Protein ACCELERATED CELL DEATH 6</fullName>
    </submittedName>
</protein>
<reference evidence="2 3" key="1">
    <citation type="journal article" date="2019" name="Nat. Plants">
        <title>Stout camphor tree genome fills gaps in understanding of flowering plant genome evolution.</title>
        <authorList>
            <person name="Chaw S.M."/>
            <person name="Liu Y.C."/>
            <person name="Wu Y.W."/>
            <person name="Wang H.Y."/>
            <person name="Lin C.I."/>
            <person name="Wu C.S."/>
            <person name="Ke H.M."/>
            <person name="Chang L.Y."/>
            <person name="Hsu C.Y."/>
            <person name="Yang H.T."/>
            <person name="Sudianto E."/>
            <person name="Hsu M.H."/>
            <person name="Wu K.P."/>
            <person name="Wang L.N."/>
            <person name="Leebens-Mack J.H."/>
            <person name="Tsai I.J."/>
        </authorList>
    </citation>
    <scope>NUCLEOTIDE SEQUENCE [LARGE SCALE GENOMIC DNA]</scope>
    <source>
        <strain evidence="3">cv. Chaw 1501</strain>
        <tissue evidence="2">Young leaves</tissue>
    </source>
</reference>
<dbReference type="SMART" id="SM00248">
    <property type="entry name" value="ANK"/>
    <property type="match status" value="4"/>
</dbReference>
<accession>A0A3S3NIH6</accession>
<keyword evidence="1" id="KW-0040">ANK repeat</keyword>
<name>A0A3S3NIH6_9MAGN</name>
<evidence type="ECO:0000313" key="2">
    <source>
        <dbReference type="EMBL" id="RWR88246.1"/>
    </source>
</evidence>
<dbReference type="OrthoDB" id="1937696at2759"/>